<keyword evidence="1" id="KW-1133">Transmembrane helix</keyword>
<dbReference type="EMBL" id="JAHVKP010000001">
    <property type="protein sequence ID" value="MBY6218578.1"/>
    <property type="molecule type" value="Genomic_DNA"/>
</dbReference>
<dbReference type="PANTHER" id="PTHR33802:SF1">
    <property type="entry name" value="XK-RELATED PROTEIN"/>
    <property type="match status" value="1"/>
</dbReference>
<organism evidence="2 3">
    <name type="scientific">Qipengyuania aquimaris</name>
    <dbReference type="NCBI Taxonomy" id="255984"/>
    <lineage>
        <taxon>Bacteria</taxon>
        <taxon>Pseudomonadati</taxon>
        <taxon>Pseudomonadota</taxon>
        <taxon>Alphaproteobacteria</taxon>
        <taxon>Sphingomonadales</taxon>
        <taxon>Erythrobacteraceae</taxon>
        <taxon>Qipengyuania</taxon>
    </lineage>
</organism>
<feature type="transmembrane region" description="Helical" evidence="1">
    <location>
        <begin position="109"/>
        <end position="132"/>
    </location>
</feature>
<keyword evidence="1" id="KW-0472">Membrane</keyword>
<reference evidence="2" key="1">
    <citation type="submission" date="2021-06" db="EMBL/GenBank/DDBJ databases">
        <title>50 bacteria genomes isolated from Dapeng, Shenzhen, China.</title>
        <authorList>
            <person name="Zheng W."/>
            <person name="Yu S."/>
            <person name="Huang Y."/>
        </authorList>
    </citation>
    <scope>NUCLEOTIDE SEQUENCE</scope>
    <source>
        <strain evidence="2">DP4N28-2</strain>
    </source>
</reference>
<sequence>MSTHTHRSALQRFAIVLAVVIQIGATFLPQLGFGEPIGDRSDSVRTLITPSGWAFAIWGPLFFGSAVYAIWQAMPGQRDNVLLDQIGLPSVIALSMQGIWATYTQFANLTAISAIIILTSLGALLVILRRLVAFERPFSLAERIIVTITFSALAAWLTAASIVNISATLAYYGIGGNMQYPLITAAIVAVGGVIAALAVARSRGNPWYALVFCWALLAIYYRGGQESGAIALACLISGVLVVGAVVVGLKDRANRHHWFG</sequence>
<evidence type="ECO:0000256" key="1">
    <source>
        <dbReference type="SAM" id="Phobius"/>
    </source>
</evidence>
<keyword evidence="1" id="KW-0812">Transmembrane</keyword>
<dbReference type="RefSeq" id="WP_222405347.1">
    <property type="nucleotide sequence ID" value="NZ_JAHVKP010000001.1"/>
</dbReference>
<feature type="transmembrane region" description="Helical" evidence="1">
    <location>
        <begin position="83"/>
        <end position="103"/>
    </location>
</feature>
<feature type="transmembrane region" description="Helical" evidence="1">
    <location>
        <begin position="12"/>
        <end position="33"/>
    </location>
</feature>
<feature type="transmembrane region" description="Helical" evidence="1">
    <location>
        <begin position="144"/>
        <end position="174"/>
    </location>
</feature>
<dbReference type="PANTHER" id="PTHR33802">
    <property type="entry name" value="SI:CH211-161H7.5-RELATED"/>
    <property type="match status" value="1"/>
</dbReference>
<feature type="transmembrane region" description="Helical" evidence="1">
    <location>
        <begin position="229"/>
        <end position="249"/>
    </location>
</feature>
<feature type="transmembrane region" description="Helical" evidence="1">
    <location>
        <begin position="53"/>
        <end position="71"/>
    </location>
</feature>
<feature type="transmembrane region" description="Helical" evidence="1">
    <location>
        <begin position="207"/>
        <end position="223"/>
    </location>
</feature>
<accession>A0A9Q3S1U1</accession>
<protein>
    <recommendedName>
        <fullName evidence="4">Tryptophan-rich sensory protein</fullName>
    </recommendedName>
</protein>
<gene>
    <name evidence="2" type="ORF">KUV31_09510</name>
</gene>
<evidence type="ECO:0008006" key="4">
    <source>
        <dbReference type="Google" id="ProtNLM"/>
    </source>
</evidence>
<comment type="caution">
    <text evidence="2">The sequence shown here is derived from an EMBL/GenBank/DDBJ whole genome shotgun (WGS) entry which is preliminary data.</text>
</comment>
<feature type="transmembrane region" description="Helical" evidence="1">
    <location>
        <begin position="180"/>
        <end position="200"/>
    </location>
</feature>
<name>A0A9Q3S1U1_9SPHN</name>
<dbReference type="Proteomes" id="UP000824927">
    <property type="component" value="Unassembled WGS sequence"/>
</dbReference>
<dbReference type="AlphaFoldDB" id="A0A9Q3S1U1"/>
<proteinExistence type="predicted"/>
<evidence type="ECO:0000313" key="3">
    <source>
        <dbReference type="Proteomes" id="UP000824927"/>
    </source>
</evidence>
<evidence type="ECO:0000313" key="2">
    <source>
        <dbReference type="EMBL" id="MBY6218578.1"/>
    </source>
</evidence>